<keyword evidence="2" id="KW-0808">Transferase</keyword>
<gene>
    <name evidence="2" type="ORF">EPI10_002484</name>
</gene>
<dbReference type="InterPro" id="IPR052929">
    <property type="entry name" value="RNase_H-like_EbsB-rel"/>
</dbReference>
<dbReference type="GO" id="GO:0004523">
    <property type="term" value="F:RNA-DNA hybrid ribonuclease activity"/>
    <property type="evidence" value="ECO:0007669"/>
    <property type="project" value="InterPro"/>
</dbReference>
<dbReference type="Proteomes" id="UP000325315">
    <property type="component" value="Unassembled WGS sequence"/>
</dbReference>
<dbReference type="InterPro" id="IPR044730">
    <property type="entry name" value="RNase_H-like_dom_plant"/>
</dbReference>
<comment type="caution">
    <text evidence="2">The sequence shown here is derived from an EMBL/GenBank/DDBJ whole genome shotgun (WGS) entry which is preliminary data.</text>
</comment>
<sequence length="246" mass="28164">MVYFGELVVMRGLLVHNIDTRWSTVDQLIDVESGAWNKEVICKIVDREQASRIFNIPLVGFRDQDILVWCHDASGEYSVKSGYGTLRTRKTQYSKSKRTLRVDNVYPFCKEAPEDMDHLMWSCADENTGKLLTISFLALWHKRNKLRPPNPRTMKLNFDESFKGDTNISIAAVLARNAEGQIMGACTYPYTGVADAFVAEARAYERALCFVLDMGFRKLILERDSLTIIKKLNSNRKDRSILRPIS</sequence>
<dbReference type="Gene3D" id="3.30.420.10">
    <property type="entry name" value="Ribonuclease H-like superfamily/Ribonuclease H"/>
    <property type="match status" value="1"/>
</dbReference>
<dbReference type="CDD" id="cd06222">
    <property type="entry name" value="RNase_H_like"/>
    <property type="match status" value="1"/>
</dbReference>
<keyword evidence="2" id="KW-0695">RNA-directed DNA polymerase</keyword>
<dbReference type="PANTHER" id="PTHR47074">
    <property type="entry name" value="BNAC02G40300D PROTEIN"/>
    <property type="match status" value="1"/>
</dbReference>
<dbReference type="InterPro" id="IPR012337">
    <property type="entry name" value="RNaseH-like_sf"/>
</dbReference>
<protein>
    <submittedName>
        <fullName evidence="2">Reverse transcriptase</fullName>
    </submittedName>
</protein>
<keyword evidence="3" id="KW-1185">Reference proteome</keyword>
<name>A0A5B6VEL3_9ROSI</name>
<dbReference type="OrthoDB" id="993597at2759"/>
<dbReference type="EMBL" id="SMMG02000007">
    <property type="protein sequence ID" value="KAA3467477.1"/>
    <property type="molecule type" value="Genomic_DNA"/>
</dbReference>
<dbReference type="GO" id="GO:0003964">
    <property type="term" value="F:RNA-directed DNA polymerase activity"/>
    <property type="evidence" value="ECO:0007669"/>
    <property type="project" value="UniProtKB-KW"/>
</dbReference>
<dbReference type="PANTHER" id="PTHR47074:SF61">
    <property type="entry name" value="RNASE H TYPE-1 DOMAIN-CONTAINING PROTEIN"/>
    <property type="match status" value="1"/>
</dbReference>
<dbReference type="InterPro" id="IPR036397">
    <property type="entry name" value="RNaseH_sf"/>
</dbReference>
<feature type="domain" description="RNase H type-1" evidence="1">
    <location>
        <begin position="157"/>
        <end position="243"/>
    </location>
</feature>
<organism evidence="2 3">
    <name type="scientific">Gossypium australe</name>
    <dbReference type="NCBI Taxonomy" id="47621"/>
    <lineage>
        <taxon>Eukaryota</taxon>
        <taxon>Viridiplantae</taxon>
        <taxon>Streptophyta</taxon>
        <taxon>Embryophyta</taxon>
        <taxon>Tracheophyta</taxon>
        <taxon>Spermatophyta</taxon>
        <taxon>Magnoliopsida</taxon>
        <taxon>eudicotyledons</taxon>
        <taxon>Gunneridae</taxon>
        <taxon>Pentapetalae</taxon>
        <taxon>rosids</taxon>
        <taxon>malvids</taxon>
        <taxon>Malvales</taxon>
        <taxon>Malvaceae</taxon>
        <taxon>Malvoideae</taxon>
        <taxon>Gossypium</taxon>
    </lineage>
</organism>
<reference evidence="3" key="1">
    <citation type="journal article" date="2019" name="Plant Biotechnol. J.">
        <title>Genome sequencing of the Australian wild diploid species Gossypium australe highlights disease resistance and delayed gland morphogenesis.</title>
        <authorList>
            <person name="Cai Y."/>
            <person name="Cai X."/>
            <person name="Wang Q."/>
            <person name="Wang P."/>
            <person name="Zhang Y."/>
            <person name="Cai C."/>
            <person name="Xu Y."/>
            <person name="Wang K."/>
            <person name="Zhou Z."/>
            <person name="Wang C."/>
            <person name="Geng S."/>
            <person name="Li B."/>
            <person name="Dong Q."/>
            <person name="Hou Y."/>
            <person name="Wang H."/>
            <person name="Ai P."/>
            <person name="Liu Z."/>
            <person name="Yi F."/>
            <person name="Sun M."/>
            <person name="An G."/>
            <person name="Cheng J."/>
            <person name="Zhang Y."/>
            <person name="Shi Q."/>
            <person name="Xie Y."/>
            <person name="Shi X."/>
            <person name="Chang Y."/>
            <person name="Huang F."/>
            <person name="Chen Y."/>
            <person name="Hong S."/>
            <person name="Mi L."/>
            <person name="Sun Q."/>
            <person name="Zhang L."/>
            <person name="Zhou B."/>
            <person name="Peng R."/>
            <person name="Zhang X."/>
            <person name="Liu F."/>
        </authorList>
    </citation>
    <scope>NUCLEOTIDE SEQUENCE [LARGE SCALE GENOMIC DNA]</scope>
    <source>
        <strain evidence="3">cv. PA1801</strain>
    </source>
</reference>
<keyword evidence="2" id="KW-0548">Nucleotidyltransferase</keyword>
<dbReference type="SUPFAM" id="SSF53098">
    <property type="entry name" value="Ribonuclease H-like"/>
    <property type="match status" value="1"/>
</dbReference>
<evidence type="ECO:0000259" key="1">
    <source>
        <dbReference type="Pfam" id="PF13456"/>
    </source>
</evidence>
<dbReference type="Pfam" id="PF13456">
    <property type="entry name" value="RVT_3"/>
    <property type="match status" value="1"/>
</dbReference>
<dbReference type="InterPro" id="IPR002156">
    <property type="entry name" value="RNaseH_domain"/>
</dbReference>
<dbReference type="GO" id="GO:0003676">
    <property type="term" value="F:nucleic acid binding"/>
    <property type="evidence" value="ECO:0007669"/>
    <property type="project" value="InterPro"/>
</dbReference>
<proteinExistence type="predicted"/>
<dbReference type="AlphaFoldDB" id="A0A5B6VEL3"/>
<evidence type="ECO:0000313" key="2">
    <source>
        <dbReference type="EMBL" id="KAA3467477.1"/>
    </source>
</evidence>
<accession>A0A5B6VEL3</accession>
<evidence type="ECO:0000313" key="3">
    <source>
        <dbReference type="Proteomes" id="UP000325315"/>
    </source>
</evidence>